<dbReference type="VEuPathDB" id="TriTrypDB:Tb09.v4.0142"/>
<name>M4SY39_9TRYP</name>
<feature type="signal peptide" evidence="9">
    <location>
        <begin position="1"/>
        <end position="23"/>
    </location>
</feature>
<dbReference type="GO" id="GO:0005886">
    <property type="term" value="C:plasma membrane"/>
    <property type="evidence" value="ECO:0007669"/>
    <property type="project" value="UniProtKB-SubCell"/>
</dbReference>
<evidence type="ECO:0000256" key="4">
    <source>
        <dbReference type="ARBA" id="ARBA00022622"/>
    </source>
</evidence>
<reference evidence="12" key="1">
    <citation type="submission" date="2013-02" db="EMBL/GenBank/DDBJ databases">
        <authorList>
            <person name="Cross G.A.M."/>
            <person name="Kim H.-S."/>
            <person name="Wickstead B."/>
        </authorList>
    </citation>
    <scope>NUCLEOTIDE SEQUENCE</scope>
    <source>
        <strain evidence="12">Lister 427</strain>
    </source>
</reference>
<evidence type="ECO:0000259" key="11">
    <source>
        <dbReference type="Pfam" id="PF10659"/>
    </source>
</evidence>
<feature type="domain" description="Trypanosome variant surface glycoprotein A-type N-terminal" evidence="10">
    <location>
        <begin position="14"/>
        <end position="362"/>
    </location>
</feature>
<evidence type="ECO:0000256" key="2">
    <source>
        <dbReference type="ARBA" id="ARBA00004609"/>
    </source>
</evidence>
<dbReference type="Pfam" id="PF00913">
    <property type="entry name" value="Trypan_glycop"/>
    <property type="match status" value="1"/>
</dbReference>
<keyword evidence="4" id="KW-0336">GPI-anchor</keyword>
<evidence type="ECO:0000256" key="9">
    <source>
        <dbReference type="SAM" id="SignalP"/>
    </source>
</evidence>
<dbReference type="Gene3D" id="1.10.470.10">
    <property type="entry name" value="Variant Surface Glycoprotein, subunit A, domain 2"/>
    <property type="match status" value="1"/>
</dbReference>
<feature type="chain" id="PRO_5004058579" evidence="9">
    <location>
        <begin position="24"/>
        <end position="509"/>
    </location>
</feature>
<dbReference type="GO" id="GO:0042783">
    <property type="term" value="P:symbiont-mediated evasion of host immune response"/>
    <property type="evidence" value="ECO:0007669"/>
    <property type="project" value="InterPro"/>
</dbReference>
<dbReference type="EMBL" id="KC613578">
    <property type="protein sequence ID" value="AGH61009.1"/>
    <property type="molecule type" value="Genomic_DNA"/>
</dbReference>
<feature type="domain" description="Trypanosome variant surface glycoprotein C-terminal" evidence="11">
    <location>
        <begin position="393"/>
        <end position="507"/>
    </location>
</feature>
<evidence type="ECO:0000256" key="6">
    <source>
        <dbReference type="ARBA" id="ARBA00023180"/>
    </source>
</evidence>
<comment type="function">
    <text evidence="1">VSG forms a coat on the surface of the parasite. The trypanosome evades the immune response of the host by expressing a series of antigenically distinct VSGs from an estimated 1000 VSG genes.</text>
</comment>
<evidence type="ECO:0000256" key="8">
    <source>
        <dbReference type="SAM" id="Coils"/>
    </source>
</evidence>
<dbReference type="SUPFAM" id="SSF58087">
    <property type="entry name" value="Variant surface glycoprotein (N-terminal domain)"/>
    <property type="match status" value="1"/>
</dbReference>
<evidence type="ECO:0000256" key="7">
    <source>
        <dbReference type="ARBA" id="ARBA00023288"/>
    </source>
</evidence>
<organism evidence="12">
    <name type="scientific">Trypanosoma brucei</name>
    <dbReference type="NCBI Taxonomy" id="5691"/>
    <lineage>
        <taxon>Eukaryota</taxon>
        <taxon>Discoba</taxon>
        <taxon>Euglenozoa</taxon>
        <taxon>Kinetoplastea</taxon>
        <taxon>Metakinetoplastina</taxon>
        <taxon>Trypanosomatida</taxon>
        <taxon>Trypanosomatidae</taxon>
        <taxon>Trypanosoma</taxon>
    </lineage>
</organism>
<keyword evidence="8" id="KW-0175">Coiled coil</keyword>
<comment type="subcellular location">
    <subcellularLocation>
        <location evidence="2">Cell membrane</location>
        <topology evidence="2">Lipid-anchor</topology>
        <topology evidence="2">GPI-anchor</topology>
    </subcellularLocation>
</comment>
<protein>
    <submittedName>
        <fullName evidence="12">Variant surface glycoprotein 441</fullName>
    </submittedName>
</protein>
<dbReference type="AlphaFoldDB" id="M4SY39"/>
<evidence type="ECO:0000256" key="1">
    <source>
        <dbReference type="ARBA" id="ARBA00002523"/>
    </source>
</evidence>
<keyword evidence="3" id="KW-1003">Cell membrane</keyword>
<keyword evidence="9" id="KW-0732">Signal</keyword>
<keyword evidence="6" id="KW-0325">Glycoprotein</keyword>
<dbReference type="InterPro" id="IPR019609">
    <property type="entry name" value="Variant_surf_glycoprt_trypan_C"/>
</dbReference>
<proteinExistence type="predicted"/>
<dbReference type="Gene3D" id="3.90.150.10">
    <property type="entry name" value="Variant Surface Glycoprotein, subunit A domain 1"/>
    <property type="match status" value="1"/>
</dbReference>
<dbReference type="Pfam" id="PF10659">
    <property type="entry name" value="Trypan_glycop_C"/>
    <property type="match status" value="1"/>
</dbReference>
<keyword evidence="7" id="KW-0449">Lipoprotein</keyword>
<sequence length="509" mass="54598">MTETISRALGMLIIISLAGAALANNEAFKEAAVVKLCKLSANQKKVSLKVNADAQLSKTMLQGLAAFKTKLQVLATRQTQHPLAGSVLELATSKLYEQILISLEARIEKGTKATATASYAAGRIDEFVGLIALKTSGNRATNTCIEPTSGNDMADEQLADCQSSVLLKTAEAAQADTHVAAVAASDIPDDAATKGQSKSCLLTQDNGQQLISGQAVSPAIKFIDGFYAHTPTATWATARIKPIGDSPALSNAKTAATNLRSEPELPSIPIPTDEASLIQFLESPTAKNKIAEAIKELKELSTLPQNSQLTTELNTIFGEPTSNKSRPFTHELNALKFDVKTKGAQSKVAFFSLEEKQILQIIEKVVTDLRDQASKAEDAKCTVEAKEDKQKECEAIEQDTVCNAKKYCSYVKESDGTTKCKYNETKAKEKGVSVTQTQTTGGAAGEGVKCSDHKDQATCEKANEGNTTKVCGWEGENTNGSDKSGYKYRDFSFSINKKLALMVAAFMVW</sequence>
<evidence type="ECO:0000256" key="5">
    <source>
        <dbReference type="ARBA" id="ARBA00023136"/>
    </source>
</evidence>
<dbReference type="InterPro" id="IPR001812">
    <property type="entry name" value="Trypano_VSG_A_N_dom"/>
</dbReference>
<dbReference type="GO" id="GO:0098552">
    <property type="term" value="C:side of membrane"/>
    <property type="evidence" value="ECO:0007669"/>
    <property type="project" value="UniProtKB-KW"/>
</dbReference>
<reference evidence="12" key="2">
    <citation type="journal article" date="2014" name="Mol. Biochem. Parasitol.">
        <title>Capturing the variant surface glycoprotein repertoire (the VSGnome) of Trypanosoma brucei Lister 427.</title>
        <authorList>
            <person name="Cross G.A."/>
            <person name="Kim H.S."/>
            <person name="Wickstead B."/>
        </authorList>
    </citation>
    <scope>NUCLEOTIDE SEQUENCE</scope>
    <source>
        <strain evidence="12">Lister 427</strain>
    </source>
</reference>
<evidence type="ECO:0000259" key="10">
    <source>
        <dbReference type="Pfam" id="PF00913"/>
    </source>
</evidence>
<accession>M4SY39</accession>
<dbReference type="Gene3D" id="3.30.1680.30">
    <property type="match status" value="1"/>
</dbReference>
<evidence type="ECO:0000256" key="3">
    <source>
        <dbReference type="ARBA" id="ARBA00022475"/>
    </source>
</evidence>
<feature type="coiled-coil region" evidence="8">
    <location>
        <begin position="359"/>
        <end position="389"/>
    </location>
</feature>
<evidence type="ECO:0000313" key="12">
    <source>
        <dbReference type="EMBL" id="AGH61009.1"/>
    </source>
</evidence>
<keyword evidence="5" id="KW-0472">Membrane</keyword>